<accession>A0ABQ3G2E8</accession>
<protein>
    <submittedName>
        <fullName evidence="1">Uncharacterized protein</fullName>
    </submittedName>
</protein>
<dbReference type="EMBL" id="BMYK01000008">
    <property type="protein sequence ID" value="GHC85240.1"/>
    <property type="molecule type" value="Genomic_DNA"/>
</dbReference>
<organism evidence="1 2">
    <name type="scientific">Pseudorhodoferax aquiterrae</name>
    <dbReference type="NCBI Taxonomy" id="747304"/>
    <lineage>
        <taxon>Bacteria</taxon>
        <taxon>Pseudomonadati</taxon>
        <taxon>Pseudomonadota</taxon>
        <taxon>Betaproteobacteria</taxon>
        <taxon>Burkholderiales</taxon>
        <taxon>Comamonadaceae</taxon>
    </lineage>
</organism>
<gene>
    <name evidence="1" type="ORF">GCM10007320_30040</name>
</gene>
<keyword evidence="2" id="KW-1185">Reference proteome</keyword>
<evidence type="ECO:0000313" key="1">
    <source>
        <dbReference type="EMBL" id="GHC85240.1"/>
    </source>
</evidence>
<comment type="caution">
    <text evidence="1">The sequence shown here is derived from an EMBL/GenBank/DDBJ whole genome shotgun (WGS) entry which is preliminary data.</text>
</comment>
<evidence type="ECO:0000313" key="2">
    <source>
        <dbReference type="Proteomes" id="UP000626210"/>
    </source>
</evidence>
<sequence length="170" mass="17990">MLSLMSEQWSKLQHAYGSAADAPALLARLSSLPSSEGDAEPWFSLWSALAHQGDVYSASFAAVPHVIAALAIAPAEADASFLQFPAWVEICRAKGAVEVPEELSEAYFGSLARLPSLAALALAGRRERGVVACALSATAAAQGQHAIAEAVLEMAQPETAEQFLQWRLDQ</sequence>
<name>A0ABQ3G2E8_9BURK</name>
<reference evidence="2" key="1">
    <citation type="journal article" date="2019" name="Int. J. Syst. Evol. Microbiol.">
        <title>The Global Catalogue of Microorganisms (GCM) 10K type strain sequencing project: providing services to taxonomists for standard genome sequencing and annotation.</title>
        <authorList>
            <consortium name="The Broad Institute Genomics Platform"/>
            <consortium name="The Broad Institute Genome Sequencing Center for Infectious Disease"/>
            <person name="Wu L."/>
            <person name="Ma J."/>
        </authorList>
    </citation>
    <scope>NUCLEOTIDE SEQUENCE [LARGE SCALE GENOMIC DNA]</scope>
    <source>
        <strain evidence="2">KCTC 23314</strain>
    </source>
</reference>
<dbReference type="Proteomes" id="UP000626210">
    <property type="component" value="Unassembled WGS sequence"/>
</dbReference>
<proteinExistence type="predicted"/>
<dbReference type="RefSeq" id="WP_189687759.1">
    <property type="nucleotide sequence ID" value="NZ_BMYK01000008.1"/>
</dbReference>